<feature type="region of interest" description="Disordered" evidence="1">
    <location>
        <begin position="1"/>
        <end position="145"/>
    </location>
</feature>
<name>A0A6A7A5W4_9PLEO</name>
<gene>
    <name evidence="2" type="ORF">CC86DRAFT_319685</name>
</gene>
<feature type="compositionally biased region" description="Basic and acidic residues" evidence="1">
    <location>
        <begin position="399"/>
        <end position="416"/>
    </location>
</feature>
<evidence type="ECO:0000256" key="1">
    <source>
        <dbReference type="SAM" id="MobiDB-lite"/>
    </source>
</evidence>
<feature type="region of interest" description="Disordered" evidence="1">
    <location>
        <begin position="207"/>
        <end position="252"/>
    </location>
</feature>
<reference evidence="2" key="1">
    <citation type="journal article" date="2020" name="Stud. Mycol.">
        <title>101 Dothideomycetes genomes: a test case for predicting lifestyles and emergence of pathogens.</title>
        <authorList>
            <person name="Haridas S."/>
            <person name="Albert R."/>
            <person name="Binder M."/>
            <person name="Bloem J."/>
            <person name="Labutti K."/>
            <person name="Salamov A."/>
            <person name="Andreopoulos B."/>
            <person name="Baker S."/>
            <person name="Barry K."/>
            <person name="Bills G."/>
            <person name="Bluhm B."/>
            <person name="Cannon C."/>
            <person name="Castanera R."/>
            <person name="Culley D."/>
            <person name="Daum C."/>
            <person name="Ezra D."/>
            <person name="Gonzalez J."/>
            <person name="Henrissat B."/>
            <person name="Kuo A."/>
            <person name="Liang C."/>
            <person name="Lipzen A."/>
            <person name="Lutzoni F."/>
            <person name="Magnuson J."/>
            <person name="Mondo S."/>
            <person name="Nolan M."/>
            <person name="Ohm R."/>
            <person name="Pangilinan J."/>
            <person name="Park H.-J."/>
            <person name="Ramirez L."/>
            <person name="Alfaro M."/>
            <person name="Sun H."/>
            <person name="Tritt A."/>
            <person name="Yoshinaga Y."/>
            <person name="Zwiers L.-H."/>
            <person name="Turgeon B."/>
            <person name="Goodwin S."/>
            <person name="Spatafora J."/>
            <person name="Crous P."/>
            <person name="Grigoriev I."/>
        </authorList>
    </citation>
    <scope>NUCLEOTIDE SEQUENCE</scope>
    <source>
        <strain evidence="2">CBS 113818</strain>
    </source>
</reference>
<sequence length="424" mass="47422">MERTPSPSRRLHTPPAPLHGDNYEPYSPRRSTRVAAQRDTHLHPHRETIATISPRARRDVTPTATSKRRATARINNFTLSPPSSPISSPQQHRSPRTMRRVNPQVPLDSEPEHAAPTPARRSLASQLPGMLPTPSETPRKRPLQTEQSLKATARILFPSRHATIEEATPKKARKTKNVFSLEDFAQDAAESSSSKIQIFTDCKERIPVKDDDEDSPFVVKKGKGKARAKPTPQKPKRLDARTEQMNEATDRDDGMVFFFRGRKVFRKFEESRPSGDQSAPEDDSDLPIDDKLLHQAGPEARRPLTRSSIKPRLLFQEEIKERNRKNGEATDDEEADTEIEAEVAATPSRRTGKAVVPSLETTPPPTVPKPAKREVSFESWSRVKSAHFSGGSTPGSKKRSGETLERDADKRARSEHSSSSMSLD</sequence>
<feature type="compositionally biased region" description="Basic and acidic residues" evidence="1">
    <location>
        <begin position="236"/>
        <end position="252"/>
    </location>
</feature>
<feature type="compositionally biased region" description="Basic and acidic residues" evidence="1">
    <location>
        <begin position="315"/>
        <end position="328"/>
    </location>
</feature>
<accession>A0A6A7A5W4</accession>
<organism evidence="2 3">
    <name type="scientific">Ophiobolus disseminans</name>
    <dbReference type="NCBI Taxonomy" id="1469910"/>
    <lineage>
        <taxon>Eukaryota</taxon>
        <taxon>Fungi</taxon>
        <taxon>Dikarya</taxon>
        <taxon>Ascomycota</taxon>
        <taxon>Pezizomycotina</taxon>
        <taxon>Dothideomycetes</taxon>
        <taxon>Pleosporomycetidae</taxon>
        <taxon>Pleosporales</taxon>
        <taxon>Pleosporineae</taxon>
        <taxon>Phaeosphaeriaceae</taxon>
        <taxon>Ophiobolus</taxon>
    </lineage>
</organism>
<proteinExistence type="predicted"/>
<dbReference type="OrthoDB" id="5398515at2759"/>
<evidence type="ECO:0000313" key="2">
    <source>
        <dbReference type="EMBL" id="KAF2828691.1"/>
    </source>
</evidence>
<evidence type="ECO:0000313" key="3">
    <source>
        <dbReference type="Proteomes" id="UP000799424"/>
    </source>
</evidence>
<feature type="compositionally biased region" description="Acidic residues" evidence="1">
    <location>
        <begin position="329"/>
        <end position="341"/>
    </location>
</feature>
<keyword evidence="3" id="KW-1185">Reference proteome</keyword>
<dbReference type="AlphaFoldDB" id="A0A6A7A5W4"/>
<dbReference type="Proteomes" id="UP000799424">
    <property type="component" value="Unassembled WGS sequence"/>
</dbReference>
<dbReference type="EMBL" id="MU006222">
    <property type="protein sequence ID" value="KAF2828691.1"/>
    <property type="molecule type" value="Genomic_DNA"/>
</dbReference>
<feature type="compositionally biased region" description="Basic and acidic residues" evidence="1">
    <location>
        <begin position="36"/>
        <end position="48"/>
    </location>
</feature>
<protein>
    <submittedName>
        <fullName evidence="2">Uncharacterized protein</fullName>
    </submittedName>
</protein>
<feature type="region of interest" description="Disordered" evidence="1">
    <location>
        <begin position="268"/>
        <end position="424"/>
    </location>
</feature>